<dbReference type="AlphaFoldDB" id="A0A6P2D8M6"/>
<dbReference type="Proteomes" id="UP000464178">
    <property type="component" value="Chromosome"/>
</dbReference>
<organism evidence="1 2">
    <name type="scientific">Gemmata massiliana</name>
    <dbReference type="NCBI Taxonomy" id="1210884"/>
    <lineage>
        <taxon>Bacteria</taxon>
        <taxon>Pseudomonadati</taxon>
        <taxon>Planctomycetota</taxon>
        <taxon>Planctomycetia</taxon>
        <taxon>Gemmatales</taxon>
        <taxon>Gemmataceae</taxon>
        <taxon>Gemmata</taxon>
    </lineage>
</organism>
<dbReference type="RefSeq" id="WP_162670782.1">
    <property type="nucleotide sequence ID" value="NZ_LR593886.1"/>
</dbReference>
<protein>
    <submittedName>
        <fullName evidence="1">Uncharacterized protein</fullName>
    </submittedName>
</protein>
<name>A0A6P2D8M6_9BACT</name>
<sequence>MNVVLQTPQQLLLSVNPDELTGLINALNEVCHGVHIEDAEFEARIGVSRSLLAELLTKLRTGAPHPSLRTYERVDAWADGGEVQAICVTAFGDPVDMSAEQAQVFADKLLASIQAAGG</sequence>
<accession>A0A6P2D8M6</accession>
<proteinExistence type="predicted"/>
<dbReference type="KEGG" id="gms:SOIL9_12100"/>
<gene>
    <name evidence="1" type="ORF">SOIL9_12100</name>
</gene>
<evidence type="ECO:0000313" key="2">
    <source>
        <dbReference type="Proteomes" id="UP000464178"/>
    </source>
</evidence>
<reference evidence="1 2" key="1">
    <citation type="submission" date="2019-05" db="EMBL/GenBank/DDBJ databases">
        <authorList>
            <consortium name="Science for Life Laboratories"/>
        </authorList>
    </citation>
    <scope>NUCLEOTIDE SEQUENCE [LARGE SCALE GENOMIC DNA]</scope>
    <source>
        <strain evidence="1">Soil9</strain>
    </source>
</reference>
<evidence type="ECO:0000313" key="1">
    <source>
        <dbReference type="EMBL" id="VTR96504.1"/>
    </source>
</evidence>
<keyword evidence="2" id="KW-1185">Reference proteome</keyword>
<dbReference type="EMBL" id="LR593886">
    <property type="protein sequence ID" value="VTR96504.1"/>
    <property type="molecule type" value="Genomic_DNA"/>
</dbReference>